<sequence>MKKRRHGYFPDDCWELIFCKLREDDERDLDSISLVSKRFLSISNRVKLSLNVNDEKLPLLPNLLRRFRNIGTLVITANNEIDGLVDLISRSGALNLQAIKFCWCSPKPPRDGFEALALNTNIKDHVKALIEALDKALLTDQLSLGLCLKRTLFFFWNPYVMNPFFTSPSPGQRSHV</sequence>
<evidence type="ECO:0000313" key="2">
    <source>
        <dbReference type="Proteomes" id="UP000823749"/>
    </source>
</evidence>
<dbReference type="Proteomes" id="UP000823749">
    <property type="component" value="Chromosome 1"/>
</dbReference>
<accession>A0AAV6LH05</accession>
<gene>
    <name evidence="1" type="ORF">RHGRI_000247</name>
</gene>
<comment type="caution">
    <text evidence="1">The sequence shown here is derived from an EMBL/GenBank/DDBJ whole genome shotgun (WGS) entry which is preliminary data.</text>
</comment>
<evidence type="ECO:0000313" key="1">
    <source>
        <dbReference type="EMBL" id="KAG5564004.1"/>
    </source>
</evidence>
<name>A0AAV6LH05_9ERIC</name>
<dbReference type="EMBL" id="JACTNZ010000001">
    <property type="protein sequence ID" value="KAG5564004.1"/>
    <property type="molecule type" value="Genomic_DNA"/>
</dbReference>
<evidence type="ECO:0008006" key="3">
    <source>
        <dbReference type="Google" id="ProtNLM"/>
    </source>
</evidence>
<protein>
    <recommendedName>
        <fullName evidence="3">F-box domain-containing protein</fullName>
    </recommendedName>
</protein>
<reference evidence="1" key="1">
    <citation type="submission" date="2020-08" db="EMBL/GenBank/DDBJ databases">
        <title>Plant Genome Project.</title>
        <authorList>
            <person name="Zhang R.-G."/>
        </authorList>
    </citation>
    <scope>NUCLEOTIDE SEQUENCE</scope>
    <source>
        <strain evidence="1">WSP0</strain>
        <tissue evidence="1">Leaf</tissue>
    </source>
</reference>
<keyword evidence="2" id="KW-1185">Reference proteome</keyword>
<dbReference type="AlphaFoldDB" id="A0AAV6LH05"/>
<proteinExistence type="predicted"/>
<organism evidence="1 2">
    <name type="scientific">Rhododendron griersonianum</name>
    <dbReference type="NCBI Taxonomy" id="479676"/>
    <lineage>
        <taxon>Eukaryota</taxon>
        <taxon>Viridiplantae</taxon>
        <taxon>Streptophyta</taxon>
        <taxon>Embryophyta</taxon>
        <taxon>Tracheophyta</taxon>
        <taxon>Spermatophyta</taxon>
        <taxon>Magnoliopsida</taxon>
        <taxon>eudicotyledons</taxon>
        <taxon>Gunneridae</taxon>
        <taxon>Pentapetalae</taxon>
        <taxon>asterids</taxon>
        <taxon>Ericales</taxon>
        <taxon>Ericaceae</taxon>
        <taxon>Ericoideae</taxon>
        <taxon>Rhodoreae</taxon>
        <taxon>Rhododendron</taxon>
    </lineage>
</organism>